<dbReference type="Pfam" id="PF08487">
    <property type="entry name" value="VIT"/>
    <property type="match status" value="1"/>
</dbReference>
<organism evidence="4 5">
    <name type="scientific">Rhizobium herbae</name>
    <dbReference type="NCBI Taxonomy" id="508661"/>
    <lineage>
        <taxon>Bacteria</taxon>
        <taxon>Pseudomonadati</taxon>
        <taxon>Pseudomonadota</taxon>
        <taxon>Alphaproteobacteria</taxon>
        <taxon>Hyphomicrobiales</taxon>
        <taxon>Rhizobiaceae</taxon>
        <taxon>Rhizobium/Agrobacterium group</taxon>
        <taxon>Rhizobium</taxon>
    </lineage>
</organism>
<dbReference type="CDD" id="cd01461">
    <property type="entry name" value="vWA_interalpha_trypsin_inhibitor"/>
    <property type="match status" value="1"/>
</dbReference>
<dbReference type="Proteomes" id="UP000823786">
    <property type="component" value="Unassembled WGS sequence"/>
</dbReference>
<feature type="transmembrane region" description="Helical" evidence="1">
    <location>
        <begin position="22"/>
        <end position="42"/>
    </location>
</feature>
<accession>A0ABS4ESW3</accession>
<keyword evidence="1" id="KW-0812">Transmembrane</keyword>
<dbReference type="Gene3D" id="3.40.50.410">
    <property type="entry name" value="von Willebrand factor, type A domain"/>
    <property type="match status" value="1"/>
</dbReference>
<keyword evidence="1" id="KW-1133">Transmembrane helix</keyword>
<dbReference type="InterPro" id="IPR022440">
    <property type="entry name" value="CHP03788"/>
</dbReference>
<dbReference type="PANTHER" id="PTHR45737">
    <property type="entry name" value="VON WILLEBRAND FACTOR A DOMAIN-CONTAINING PROTEIN 5A"/>
    <property type="match status" value="1"/>
</dbReference>
<keyword evidence="1" id="KW-0472">Membrane</keyword>
<dbReference type="SMART" id="SM00327">
    <property type="entry name" value="VWA"/>
    <property type="match status" value="1"/>
</dbReference>
<dbReference type="Pfam" id="PF13768">
    <property type="entry name" value="VWA_3"/>
    <property type="match status" value="1"/>
</dbReference>
<feature type="domain" description="VIT" evidence="3">
    <location>
        <begin position="70"/>
        <end position="198"/>
    </location>
</feature>
<dbReference type="PROSITE" id="PS50234">
    <property type="entry name" value="VWFA"/>
    <property type="match status" value="1"/>
</dbReference>
<protein>
    <submittedName>
        <fullName evidence="4">Ca-activated chloride channel family protein</fullName>
    </submittedName>
</protein>
<evidence type="ECO:0000313" key="5">
    <source>
        <dbReference type="Proteomes" id="UP000823786"/>
    </source>
</evidence>
<dbReference type="RefSeq" id="WP_209855035.1">
    <property type="nucleotide sequence ID" value="NZ_JAGGJV010000009.1"/>
</dbReference>
<dbReference type="EMBL" id="JAGGJV010000009">
    <property type="protein sequence ID" value="MBP1861044.1"/>
    <property type="molecule type" value="Genomic_DNA"/>
</dbReference>
<reference evidence="4 5" key="1">
    <citation type="submission" date="2021-03" db="EMBL/GenBank/DDBJ databases">
        <title>Genomic Encyclopedia of Type Strains, Phase IV (KMG-IV): sequencing the most valuable type-strain genomes for metagenomic binning, comparative biology and taxonomic classification.</title>
        <authorList>
            <person name="Goeker M."/>
        </authorList>
    </citation>
    <scope>NUCLEOTIDE SEQUENCE [LARGE SCALE GENOMIC DNA]</scope>
    <source>
        <strain evidence="4 5">DSM 26427</strain>
    </source>
</reference>
<dbReference type="SMART" id="SM00609">
    <property type="entry name" value="VIT"/>
    <property type="match status" value="1"/>
</dbReference>
<dbReference type="SUPFAM" id="SSF53300">
    <property type="entry name" value="vWA-like"/>
    <property type="match status" value="1"/>
</dbReference>
<dbReference type="InterPro" id="IPR013694">
    <property type="entry name" value="VIT"/>
</dbReference>
<feature type="transmembrane region" description="Helical" evidence="1">
    <location>
        <begin position="748"/>
        <end position="768"/>
    </location>
</feature>
<dbReference type="PROSITE" id="PS51468">
    <property type="entry name" value="VIT"/>
    <property type="match status" value="1"/>
</dbReference>
<sequence>MLLDTENAGAPPSRSHTRHIEYLLVAALAAVTLVLLFAMGFFSHAAAETAEGKPQRFAGYVHPNDMGTGALLFPSKEPGSFVEAPRLATDVVIDVNGPIIRTRVTQRFQNPSKGWVEGTYVFPLPENSAVDTLKMQIGDRFIEGEIKAREEARKVYEQAKAEGKKTALLEQQRPNIFTNQVANIGPGETIVVQIEYQSSVHQSGGEFSLRFPMVVAPRYNPDPIVQTVDLDPNSGYAANDPVPDRDRITAPVLDPAENARINPVTLTVNLNAGFPLGNVTSPFHATDTQTVDDMARTISLKSGSVPADKDFELSWTASAGKTPHAGLFRETMNGKTYLLGFVTPPADDAAATDARPKREVVFVIDNSGSMAGKSIEQARESLALAISKLQPQDRFNVIRFDDTMSVHFPSLVQATPDKREDAIAFVRGLTADGGTEMLPALEAALRTQGTVEPGALRQVVFLTDGAIGNEEQLFAEISRNRGDARVFTVGIGSAPNTHFMTKAAEIGRGTFTLIGSEDQVAARMGELFDKLEKPVMTDIAVTFDGANAQDITPNPMPDLYRGEPVALTAQLDGTSAVGKLQIIGKTGSQPWRIEMDVAKASEGKGIAKLWARRKIDDLEASAYAVNDAATLDKQIETVALANHLVSRVTSLVAVDVTPSRPAGQPVASTDLPLNLPDGWDFDKVFGEKPQQTIPEGQRKASLEQSEEQAMLVADRMAAAPTARAAGLIADAGTQVDLPQTATLADRHILIGLMLLAFALMAATTFSLWRWQLRGLVLEARGRVR</sequence>
<dbReference type="InterPro" id="IPR036465">
    <property type="entry name" value="vWFA_dom_sf"/>
</dbReference>
<keyword evidence="5" id="KW-1185">Reference proteome</keyword>
<dbReference type="NCBIfam" id="TIGR03788">
    <property type="entry name" value="marine_srt_targ"/>
    <property type="match status" value="1"/>
</dbReference>
<evidence type="ECO:0000259" key="2">
    <source>
        <dbReference type="PROSITE" id="PS50234"/>
    </source>
</evidence>
<proteinExistence type="predicted"/>
<comment type="caution">
    <text evidence="4">The sequence shown here is derived from an EMBL/GenBank/DDBJ whole genome shotgun (WGS) entry which is preliminary data.</text>
</comment>
<evidence type="ECO:0000259" key="3">
    <source>
        <dbReference type="PROSITE" id="PS51468"/>
    </source>
</evidence>
<evidence type="ECO:0000313" key="4">
    <source>
        <dbReference type="EMBL" id="MBP1861044.1"/>
    </source>
</evidence>
<gene>
    <name evidence="4" type="ORF">J2Z75_004572</name>
</gene>
<feature type="domain" description="VWFA" evidence="2">
    <location>
        <begin position="359"/>
        <end position="531"/>
    </location>
</feature>
<dbReference type="InterPro" id="IPR002035">
    <property type="entry name" value="VWF_A"/>
</dbReference>
<name>A0ABS4ESW3_9HYPH</name>
<dbReference type="PANTHER" id="PTHR45737:SF6">
    <property type="entry name" value="VON WILLEBRAND FACTOR A DOMAIN-CONTAINING PROTEIN 5A"/>
    <property type="match status" value="1"/>
</dbReference>
<evidence type="ECO:0000256" key="1">
    <source>
        <dbReference type="SAM" id="Phobius"/>
    </source>
</evidence>